<name>A0AAV6XN96_9LAMI</name>
<feature type="signal peptide" evidence="1">
    <location>
        <begin position="1"/>
        <end position="21"/>
    </location>
</feature>
<sequence>MGGGVVQGAALELLFILFLDATHKVIVCESEEVSFDHRLIEAEKLIQKCSKVKWINIFSRWYYSMKLNKLELLLVNFFLINVAAFHVRESKWNSIIMEDKIDEIAIMIMNNRENGRGGGVPNEIVDGVEVLDLQEGGAME</sequence>
<dbReference type="AlphaFoldDB" id="A0AAV6XN96"/>
<dbReference type="Proteomes" id="UP000826271">
    <property type="component" value="Unassembled WGS sequence"/>
</dbReference>
<feature type="chain" id="PRO_5043316599" description="RPW8 domain-containing protein" evidence="1">
    <location>
        <begin position="22"/>
        <end position="140"/>
    </location>
</feature>
<dbReference type="Pfam" id="PF05659">
    <property type="entry name" value="RPW8"/>
    <property type="match status" value="1"/>
</dbReference>
<accession>A0AAV6XN96</accession>
<protein>
    <recommendedName>
        <fullName evidence="2">RPW8 domain-containing protein</fullName>
    </recommendedName>
</protein>
<evidence type="ECO:0000259" key="2">
    <source>
        <dbReference type="Pfam" id="PF05659"/>
    </source>
</evidence>
<reference evidence="3" key="1">
    <citation type="submission" date="2019-10" db="EMBL/GenBank/DDBJ databases">
        <authorList>
            <person name="Zhang R."/>
            <person name="Pan Y."/>
            <person name="Wang J."/>
            <person name="Ma R."/>
            <person name="Yu S."/>
        </authorList>
    </citation>
    <scope>NUCLEOTIDE SEQUENCE</scope>
    <source>
        <strain evidence="3">LA-IB0</strain>
        <tissue evidence="3">Leaf</tissue>
    </source>
</reference>
<comment type="caution">
    <text evidence="3">The sequence shown here is derived from an EMBL/GenBank/DDBJ whole genome shotgun (WGS) entry which is preliminary data.</text>
</comment>
<evidence type="ECO:0000313" key="3">
    <source>
        <dbReference type="EMBL" id="KAG8384449.1"/>
    </source>
</evidence>
<keyword evidence="1" id="KW-0732">Signal</keyword>
<dbReference type="InterPro" id="IPR008808">
    <property type="entry name" value="Powdery_mildew-R_dom"/>
</dbReference>
<proteinExistence type="predicted"/>
<keyword evidence="4" id="KW-1185">Reference proteome</keyword>
<evidence type="ECO:0000256" key="1">
    <source>
        <dbReference type="SAM" id="SignalP"/>
    </source>
</evidence>
<evidence type="ECO:0000313" key="4">
    <source>
        <dbReference type="Proteomes" id="UP000826271"/>
    </source>
</evidence>
<gene>
    <name evidence="3" type="ORF">BUALT_Bualt04G0119000</name>
</gene>
<organism evidence="3 4">
    <name type="scientific">Buddleja alternifolia</name>
    <dbReference type="NCBI Taxonomy" id="168488"/>
    <lineage>
        <taxon>Eukaryota</taxon>
        <taxon>Viridiplantae</taxon>
        <taxon>Streptophyta</taxon>
        <taxon>Embryophyta</taxon>
        <taxon>Tracheophyta</taxon>
        <taxon>Spermatophyta</taxon>
        <taxon>Magnoliopsida</taxon>
        <taxon>eudicotyledons</taxon>
        <taxon>Gunneridae</taxon>
        <taxon>Pentapetalae</taxon>
        <taxon>asterids</taxon>
        <taxon>lamiids</taxon>
        <taxon>Lamiales</taxon>
        <taxon>Scrophulariaceae</taxon>
        <taxon>Buddlejeae</taxon>
        <taxon>Buddleja</taxon>
    </lineage>
</organism>
<feature type="domain" description="RPW8" evidence="2">
    <location>
        <begin position="32"/>
        <end position="99"/>
    </location>
</feature>
<dbReference type="EMBL" id="WHWC01000004">
    <property type="protein sequence ID" value="KAG8384449.1"/>
    <property type="molecule type" value="Genomic_DNA"/>
</dbReference>